<feature type="transmembrane region" description="Helical" evidence="1">
    <location>
        <begin position="211"/>
        <end position="234"/>
    </location>
</feature>
<gene>
    <name evidence="2" type="ORF">QCA50_012592</name>
</gene>
<keyword evidence="1" id="KW-0812">Transmembrane</keyword>
<name>A0AAW0FT92_9APHY</name>
<evidence type="ECO:0000313" key="2">
    <source>
        <dbReference type="EMBL" id="KAK7684268.1"/>
    </source>
</evidence>
<accession>A0AAW0FT92</accession>
<comment type="caution">
    <text evidence="2">The sequence shown here is derived from an EMBL/GenBank/DDBJ whole genome shotgun (WGS) entry which is preliminary data.</text>
</comment>
<dbReference type="EMBL" id="JASBNA010000026">
    <property type="protein sequence ID" value="KAK7684268.1"/>
    <property type="molecule type" value="Genomic_DNA"/>
</dbReference>
<sequence length="299" mass="32101">MPTYQLDIMEPSTHITPITPSSCFFSLALKRPGLNKIPSLLGISCHPLGIVSDPSQSKYAALQNEQSGDFYWKAGISALTVYVNREAKPVWLTSASASGGPIGQPTAVVDSGMPIILATPDIMNGIYGALGIGPGSDGQYYVNCTTPINMTITLDNHPEIPLHPLDLTTAFALDDFNTIRVLKQPLGTGNSANSGAQGGKSAMDALSGKKISIGIAALIGLLGFFALCFVLFTARWAYARRRYRCERALGGGPNDSGDLKTDDQLIQDVAYRLARRSSRSNLYGSSEDTLRAVRYSEYK</sequence>
<dbReference type="InterPro" id="IPR021109">
    <property type="entry name" value="Peptidase_aspartic_dom_sf"/>
</dbReference>
<keyword evidence="3" id="KW-1185">Reference proteome</keyword>
<dbReference type="AlphaFoldDB" id="A0AAW0FT92"/>
<reference evidence="2 3" key="1">
    <citation type="submission" date="2022-09" db="EMBL/GenBank/DDBJ databases">
        <authorList>
            <person name="Palmer J.M."/>
        </authorList>
    </citation>
    <scope>NUCLEOTIDE SEQUENCE [LARGE SCALE GENOMIC DNA]</scope>
    <source>
        <strain evidence="2 3">DSM 7382</strain>
    </source>
</reference>
<dbReference type="Proteomes" id="UP001385951">
    <property type="component" value="Unassembled WGS sequence"/>
</dbReference>
<keyword evidence="1" id="KW-1133">Transmembrane helix</keyword>
<protein>
    <recommendedName>
        <fullName evidence="4">Peptidase A1 domain-containing protein</fullName>
    </recommendedName>
</protein>
<proteinExistence type="predicted"/>
<evidence type="ECO:0008006" key="4">
    <source>
        <dbReference type="Google" id="ProtNLM"/>
    </source>
</evidence>
<evidence type="ECO:0000256" key="1">
    <source>
        <dbReference type="SAM" id="Phobius"/>
    </source>
</evidence>
<dbReference type="SUPFAM" id="SSF50630">
    <property type="entry name" value="Acid proteases"/>
    <property type="match status" value="1"/>
</dbReference>
<dbReference type="Gene3D" id="2.40.70.10">
    <property type="entry name" value="Acid Proteases"/>
    <property type="match status" value="1"/>
</dbReference>
<organism evidence="2 3">
    <name type="scientific">Cerrena zonata</name>
    <dbReference type="NCBI Taxonomy" id="2478898"/>
    <lineage>
        <taxon>Eukaryota</taxon>
        <taxon>Fungi</taxon>
        <taxon>Dikarya</taxon>
        <taxon>Basidiomycota</taxon>
        <taxon>Agaricomycotina</taxon>
        <taxon>Agaricomycetes</taxon>
        <taxon>Polyporales</taxon>
        <taxon>Cerrenaceae</taxon>
        <taxon>Cerrena</taxon>
    </lineage>
</organism>
<evidence type="ECO:0000313" key="3">
    <source>
        <dbReference type="Proteomes" id="UP001385951"/>
    </source>
</evidence>
<keyword evidence="1" id="KW-0472">Membrane</keyword>